<feature type="region of interest" description="Disordered" evidence="2">
    <location>
        <begin position="56"/>
        <end position="91"/>
    </location>
</feature>
<sequence>MGNNNPKLEEEEEIHDRTAAQAAPILANATSQERLAAILRRVNTARKNSEFDAVEYHPPSIDRRTAPPGLPAIPVGLSSGPSTSSDFQYDPMFDSSGRSIFSATYNAGNTGYGHGSPNPGPSRSFQSSSSGRGMTSGTGRPAPGPVPVVRGGGREGRAAGPVQQLSSECQRRRFNPVFKMTMHDNRYKCDVLVQTVVIQGSKHYDNPQEAKVHTALKALKTVQSWPLPKPATTAAPSEGRQGPKLISKSEAEKEGSPPSGPSSTSGVDMSDPLQARAFVEGFRMGQLAAVRNGHSAEAKTERNTNKRMSEALRSRSRSPRRHRRESRHRSRSPRLYFDGSRHDPSLPSTDKYRPVGLAPLRRDVEKLAKEDNYGRLKRDEYY</sequence>
<dbReference type="Proteomes" id="UP001140453">
    <property type="component" value="Unassembled WGS sequence"/>
</dbReference>
<feature type="region of interest" description="Disordered" evidence="2">
    <location>
        <begin position="291"/>
        <end position="354"/>
    </location>
</feature>
<reference evidence="4" key="1">
    <citation type="submission" date="2022-10" db="EMBL/GenBank/DDBJ databases">
        <title>Tapping the CABI collections for fungal endophytes: first genome assemblies for Collariella, Neodidymelliopsis, Ascochyta clinopodiicola, Didymella pomorum, Didymosphaeria variabile, Neocosmospora piperis and Neocucurbitaria cava.</title>
        <authorList>
            <person name="Hill R."/>
        </authorList>
    </citation>
    <scope>NUCLEOTIDE SEQUENCE</scope>
    <source>
        <strain evidence="4">IMI 355082</strain>
    </source>
</reference>
<dbReference type="InterPro" id="IPR014720">
    <property type="entry name" value="dsRBD_dom"/>
</dbReference>
<gene>
    <name evidence="4" type="ORF">N0V93_001557</name>
</gene>
<dbReference type="SUPFAM" id="SSF54768">
    <property type="entry name" value="dsRNA-binding domain-like"/>
    <property type="match status" value="1"/>
</dbReference>
<dbReference type="AlphaFoldDB" id="A0A9W8Z650"/>
<feature type="region of interest" description="Disordered" evidence="2">
    <location>
        <begin position="111"/>
        <end position="167"/>
    </location>
</feature>
<name>A0A9W8Z650_9PEZI</name>
<proteinExistence type="predicted"/>
<keyword evidence="5" id="KW-1185">Reference proteome</keyword>
<feature type="region of interest" description="Disordered" evidence="2">
    <location>
        <begin position="248"/>
        <end position="269"/>
    </location>
</feature>
<feature type="compositionally biased region" description="Basic and acidic residues" evidence="2">
    <location>
        <begin position="294"/>
        <end position="313"/>
    </location>
</feature>
<organism evidence="4 5">
    <name type="scientific">Gnomoniopsis smithogilvyi</name>
    <dbReference type="NCBI Taxonomy" id="1191159"/>
    <lineage>
        <taxon>Eukaryota</taxon>
        <taxon>Fungi</taxon>
        <taxon>Dikarya</taxon>
        <taxon>Ascomycota</taxon>
        <taxon>Pezizomycotina</taxon>
        <taxon>Sordariomycetes</taxon>
        <taxon>Sordariomycetidae</taxon>
        <taxon>Diaporthales</taxon>
        <taxon>Gnomoniaceae</taxon>
        <taxon>Gnomoniopsis</taxon>
    </lineage>
</organism>
<evidence type="ECO:0000256" key="2">
    <source>
        <dbReference type="SAM" id="MobiDB-lite"/>
    </source>
</evidence>
<comment type="caution">
    <text evidence="4">The sequence shown here is derived from an EMBL/GenBank/DDBJ whole genome shotgun (WGS) entry which is preliminary data.</text>
</comment>
<accession>A0A9W8Z650</accession>
<keyword evidence="1" id="KW-0694">RNA-binding</keyword>
<feature type="compositionally biased region" description="Basic residues" evidence="2">
    <location>
        <begin position="314"/>
        <end position="332"/>
    </location>
</feature>
<evidence type="ECO:0000259" key="3">
    <source>
        <dbReference type="PROSITE" id="PS50137"/>
    </source>
</evidence>
<feature type="domain" description="DRBM" evidence="3">
    <location>
        <begin position="160"/>
        <end position="224"/>
    </location>
</feature>
<feature type="compositionally biased region" description="Low complexity" evidence="2">
    <location>
        <begin position="121"/>
        <end position="141"/>
    </location>
</feature>
<evidence type="ECO:0000256" key="1">
    <source>
        <dbReference type="PROSITE-ProRule" id="PRU00266"/>
    </source>
</evidence>
<evidence type="ECO:0000313" key="5">
    <source>
        <dbReference type="Proteomes" id="UP001140453"/>
    </source>
</evidence>
<protein>
    <recommendedName>
        <fullName evidence="3">DRBM domain-containing protein</fullName>
    </recommendedName>
</protein>
<dbReference type="PROSITE" id="PS50137">
    <property type="entry name" value="DS_RBD"/>
    <property type="match status" value="1"/>
</dbReference>
<feature type="region of interest" description="Disordered" evidence="2">
    <location>
        <begin position="1"/>
        <end position="20"/>
    </location>
</feature>
<dbReference type="EMBL" id="JAPEVB010000001">
    <property type="protein sequence ID" value="KAJ4397332.1"/>
    <property type="molecule type" value="Genomic_DNA"/>
</dbReference>
<dbReference type="GO" id="GO:0003723">
    <property type="term" value="F:RNA binding"/>
    <property type="evidence" value="ECO:0007669"/>
    <property type="project" value="UniProtKB-UniRule"/>
</dbReference>
<evidence type="ECO:0000313" key="4">
    <source>
        <dbReference type="EMBL" id="KAJ4397332.1"/>
    </source>
</evidence>
<dbReference type="OrthoDB" id="5245658at2759"/>